<feature type="region of interest" description="Disordered" evidence="1">
    <location>
        <begin position="1"/>
        <end position="115"/>
    </location>
</feature>
<keyword evidence="3" id="KW-1185">Reference proteome</keyword>
<evidence type="ECO:0000313" key="2">
    <source>
        <dbReference type="EMBL" id="PUZ72950.1"/>
    </source>
</evidence>
<feature type="compositionally biased region" description="Basic residues" evidence="1">
    <location>
        <begin position="105"/>
        <end position="115"/>
    </location>
</feature>
<gene>
    <name evidence="2" type="ORF">GQ55_2G436500</name>
</gene>
<dbReference type="Gramene" id="PUZ72950">
    <property type="protein sequence ID" value="PUZ72950"/>
    <property type="gene ID" value="GQ55_2G436500"/>
</dbReference>
<reference evidence="2 3" key="1">
    <citation type="submission" date="2018-04" db="EMBL/GenBank/DDBJ databases">
        <title>WGS assembly of Panicum hallii var. hallii HAL2.</title>
        <authorList>
            <person name="Lovell J."/>
            <person name="Jenkins J."/>
            <person name="Lowry D."/>
            <person name="Mamidi S."/>
            <person name="Sreedasyam A."/>
            <person name="Weng X."/>
            <person name="Barry K."/>
            <person name="Bonette J."/>
            <person name="Campitelli B."/>
            <person name="Daum C."/>
            <person name="Gordon S."/>
            <person name="Gould B."/>
            <person name="Lipzen A."/>
            <person name="MacQueen A."/>
            <person name="Palacio-Mejia J."/>
            <person name="Plott C."/>
            <person name="Shakirov E."/>
            <person name="Shu S."/>
            <person name="Yoshinaga Y."/>
            <person name="Zane M."/>
            <person name="Rokhsar D."/>
            <person name="Grimwood J."/>
            <person name="Schmutz J."/>
            <person name="Juenger T."/>
        </authorList>
    </citation>
    <scope>NUCLEOTIDE SEQUENCE [LARGE SCALE GENOMIC DNA]</scope>
    <source>
        <strain evidence="3">cv. HAL2</strain>
    </source>
</reference>
<sequence length="115" mass="11793">MRSAAPGKPPHWGSCSRAGASRAPGENSENGFRADPAPSPVNLVNGDRPSAMACAARPGAARAPRPSAMAGAARLGAARAGVARAGRGPAVGRRPVQEREDVASRTRRRSLSMQE</sequence>
<accession>A0A2T7EYP5</accession>
<dbReference type="EMBL" id="CM009750">
    <property type="protein sequence ID" value="PUZ72950.1"/>
    <property type="molecule type" value="Genomic_DNA"/>
</dbReference>
<dbReference type="AlphaFoldDB" id="A0A2T7EYP5"/>
<protein>
    <submittedName>
        <fullName evidence="2">Uncharacterized protein</fullName>
    </submittedName>
</protein>
<dbReference type="Proteomes" id="UP000244336">
    <property type="component" value="Chromosome 2"/>
</dbReference>
<evidence type="ECO:0000313" key="3">
    <source>
        <dbReference type="Proteomes" id="UP000244336"/>
    </source>
</evidence>
<feature type="compositionally biased region" description="Basic and acidic residues" evidence="1">
    <location>
        <begin position="95"/>
        <end position="104"/>
    </location>
</feature>
<feature type="compositionally biased region" description="Low complexity" evidence="1">
    <location>
        <begin position="49"/>
        <end position="94"/>
    </location>
</feature>
<organism evidence="2 3">
    <name type="scientific">Panicum hallii var. hallii</name>
    <dbReference type="NCBI Taxonomy" id="1504633"/>
    <lineage>
        <taxon>Eukaryota</taxon>
        <taxon>Viridiplantae</taxon>
        <taxon>Streptophyta</taxon>
        <taxon>Embryophyta</taxon>
        <taxon>Tracheophyta</taxon>
        <taxon>Spermatophyta</taxon>
        <taxon>Magnoliopsida</taxon>
        <taxon>Liliopsida</taxon>
        <taxon>Poales</taxon>
        <taxon>Poaceae</taxon>
        <taxon>PACMAD clade</taxon>
        <taxon>Panicoideae</taxon>
        <taxon>Panicodae</taxon>
        <taxon>Paniceae</taxon>
        <taxon>Panicinae</taxon>
        <taxon>Panicum</taxon>
        <taxon>Panicum sect. Panicum</taxon>
    </lineage>
</organism>
<evidence type="ECO:0000256" key="1">
    <source>
        <dbReference type="SAM" id="MobiDB-lite"/>
    </source>
</evidence>
<proteinExistence type="predicted"/>
<name>A0A2T7EYP5_9POAL</name>